<keyword evidence="3" id="KW-0238">DNA-binding</keyword>
<dbReference type="AlphaFoldDB" id="A0A1M6GN26"/>
<comment type="similarity">
    <text evidence="1">Belongs to the DtxR/MntR family.</text>
</comment>
<dbReference type="STRING" id="1121919.SAMN02745975_01321"/>
<organism evidence="7 8">
    <name type="scientific">Geosporobacter subterraneus DSM 17957</name>
    <dbReference type="NCBI Taxonomy" id="1121919"/>
    <lineage>
        <taxon>Bacteria</taxon>
        <taxon>Bacillati</taxon>
        <taxon>Bacillota</taxon>
        <taxon>Clostridia</taxon>
        <taxon>Peptostreptococcales</taxon>
        <taxon>Thermotaleaceae</taxon>
        <taxon>Geosporobacter</taxon>
    </lineage>
</organism>
<dbReference type="OrthoDB" id="9791355at2"/>
<dbReference type="InterPro" id="IPR036388">
    <property type="entry name" value="WH-like_DNA-bd_sf"/>
</dbReference>
<evidence type="ECO:0000256" key="3">
    <source>
        <dbReference type="ARBA" id="ARBA00023125"/>
    </source>
</evidence>
<dbReference type="Gene3D" id="1.10.10.10">
    <property type="entry name" value="Winged helix-like DNA-binding domain superfamily/Winged helix DNA-binding domain"/>
    <property type="match status" value="1"/>
</dbReference>
<sequence>MITQNLEGYLEEIYQLSLEKTTFTPQEIGEHIESTPAMLFRILKRLHREGYIQYYRHGVIGLTKEGAELGKLIVKRNSILQEFLFIINSEGDPAEEAGRLESQLMPETVFAIERLVEFFKQDQDIMERFTRYCDNQQEKKEEQ</sequence>
<keyword evidence="4" id="KW-0804">Transcription</keyword>
<evidence type="ECO:0000256" key="2">
    <source>
        <dbReference type="ARBA" id="ARBA00023015"/>
    </source>
</evidence>
<keyword evidence="2" id="KW-0805">Transcription regulation</keyword>
<accession>A0A1M6GN26</accession>
<dbReference type="SMART" id="SM00529">
    <property type="entry name" value="HTH_DTXR"/>
    <property type="match status" value="1"/>
</dbReference>
<dbReference type="InterPro" id="IPR036421">
    <property type="entry name" value="Fe_dep_repressor_sf"/>
</dbReference>
<dbReference type="PANTHER" id="PTHR33238:SF7">
    <property type="entry name" value="IRON-DEPENDENT TRANSCRIPTIONAL REGULATOR"/>
    <property type="match status" value="1"/>
</dbReference>
<evidence type="ECO:0000256" key="4">
    <source>
        <dbReference type="ARBA" id="ARBA00023163"/>
    </source>
</evidence>
<dbReference type="InterPro" id="IPR022687">
    <property type="entry name" value="HTH_DTXR"/>
</dbReference>
<dbReference type="InterPro" id="IPR001367">
    <property type="entry name" value="Fe_dep_repressor"/>
</dbReference>
<dbReference type="GO" id="GO:0046983">
    <property type="term" value="F:protein dimerization activity"/>
    <property type="evidence" value="ECO:0007669"/>
    <property type="project" value="InterPro"/>
</dbReference>
<dbReference type="GO" id="GO:0003700">
    <property type="term" value="F:DNA-binding transcription factor activity"/>
    <property type="evidence" value="ECO:0007669"/>
    <property type="project" value="InterPro"/>
</dbReference>
<evidence type="ECO:0000259" key="6">
    <source>
        <dbReference type="Pfam" id="PF02742"/>
    </source>
</evidence>
<protein>
    <submittedName>
        <fullName evidence="7">Iron (Metal) dependent repressor, DtxR family</fullName>
    </submittedName>
</protein>
<feature type="domain" description="HTH dtxR-type" evidence="5">
    <location>
        <begin position="1"/>
        <end position="55"/>
    </location>
</feature>
<evidence type="ECO:0000313" key="8">
    <source>
        <dbReference type="Proteomes" id="UP000184536"/>
    </source>
</evidence>
<feature type="domain" description="Iron dependent repressor metal binding and dimerisation" evidence="6">
    <location>
        <begin position="63"/>
        <end position="126"/>
    </location>
</feature>
<proteinExistence type="inferred from homology"/>
<dbReference type="Proteomes" id="UP000184536">
    <property type="component" value="Unassembled WGS sequence"/>
</dbReference>
<dbReference type="SUPFAM" id="SSF46785">
    <property type="entry name" value="Winged helix' DNA-binding domain"/>
    <property type="match status" value="1"/>
</dbReference>
<dbReference type="EMBL" id="FQZV01000014">
    <property type="protein sequence ID" value="SHJ11266.1"/>
    <property type="molecule type" value="Genomic_DNA"/>
</dbReference>
<evidence type="ECO:0000259" key="5">
    <source>
        <dbReference type="Pfam" id="PF01325"/>
    </source>
</evidence>
<dbReference type="InterPro" id="IPR050536">
    <property type="entry name" value="DtxR_MntR_Metal-Reg"/>
</dbReference>
<dbReference type="SUPFAM" id="SSF47979">
    <property type="entry name" value="Iron-dependent repressor protein, dimerization domain"/>
    <property type="match status" value="1"/>
</dbReference>
<reference evidence="8" key="1">
    <citation type="submission" date="2016-11" db="EMBL/GenBank/DDBJ databases">
        <authorList>
            <person name="Varghese N."/>
            <person name="Submissions S."/>
        </authorList>
    </citation>
    <scope>NUCLEOTIDE SEQUENCE [LARGE SCALE GENOMIC DNA]</scope>
    <source>
        <strain evidence="8">DSM 17957</strain>
    </source>
</reference>
<evidence type="ECO:0000313" key="7">
    <source>
        <dbReference type="EMBL" id="SHJ11266.1"/>
    </source>
</evidence>
<dbReference type="Pfam" id="PF02742">
    <property type="entry name" value="Fe_dep_repr_C"/>
    <property type="match status" value="1"/>
</dbReference>
<dbReference type="InterPro" id="IPR036390">
    <property type="entry name" value="WH_DNA-bd_sf"/>
</dbReference>
<dbReference type="InterPro" id="IPR022689">
    <property type="entry name" value="Iron_dep_repressor"/>
</dbReference>
<dbReference type="GO" id="GO:0003677">
    <property type="term" value="F:DNA binding"/>
    <property type="evidence" value="ECO:0007669"/>
    <property type="project" value="UniProtKB-KW"/>
</dbReference>
<dbReference type="RefSeq" id="WP_110940551.1">
    <property type="nucleotide sequence ID" value="NZ_FQZV01000014.1"/>
</dbReference>
<dbReference type="PANTHER" id="PTHR33238">
    <property type="entry name" value="IRON (METAL) DEPENDENT REPRESSOR, DTXR FAMILY"/>
    <property type="match status" value="1"/>
</dbReference>
<name>A0A1M6GN26_9FIRM</name>
<gene>
    <name evidence="7" type="ORF">SAMN02745975_01321</name>
</gene>
<evidence type="ECO:0000256" key="1">
    <source>
        <dbReference type="ARBA" id="ARBA00007871"/>
    </source>
</evidence>
<keyword evidence="8" id="KW-1185">Reference proteome</keyword>
<dbReference type="GO" id="GO:0046914">
    <property type="term" value="F:transition metal ion binding"/>
    <property type="evidence" value="ECO:0007669"/>
    <property type="project" value="InterPro"/>
</dbReference>
<dbReference type="Pfam" id="PF01325">
    <property type="entry name" value="Fe_dep_repress"/>
    <property type="match status" value="1"/>
</dbReference>